<feature type="domain" description="UPAR/Ly6" evidence="8">
    <location>
        <begin position="329"/>
        <end position="410"/>
    </location>
</feature>
<dbReference type="InterPro" id="IPR045860">
    <property type="entry name" value="Snake_toxin-like_sf"/>
</dbReference>
<name>A0ABV0WUX7_9TELE</name>
<dbReference type="Proteomes" id="UP001444071">
    <property type="component" value="Unassembled WGS sequence"/>
</dbReference>
<gene>
    <name evidence="9" type="ORF">XENORESO_004153</name>
</gene>
<evidence type="ECO:0000256" key="6">
    <source>
        <dbReference type="SAM" id="MobiDB-lite"/>
    </source>
</evidence>
<protein>
    <recommendedName>
        <fullName evidence="8">UPAR/Ly6 domain-containing protein</fullName>
    </recommendedName>
</protein>
<evidence type="ECO:0000313" key="9">
    <source>
        <dbReference type="EMBL" id="MEQ2273438.1"/>
    </source>
</evidence>
<organism evidence="9 10">
    <name type="scientific">Xenotaenia resolanae</name>
    <dbReference type="NCBI Taxonomy" id="208358"/>
    <lineage>
        <taxon>Eukaryota</taxon>
        <taxon>Metazoa</taxon>
        <taxon>Chordata</taxon>
        <taxon>Craniata</taxon>
        <taxon>Vertebrata</taxon>
        <taxon>Euteleostomi</taxon>
        <taxon>Actinopterygii</taxon>
        <taxon>Neopterygii</taxon>
        <taxon>Teleostei</taxon>
        <taxon>Neoteleostei</taxon>
        <taxon>Acanthomorphata</taxon>
        <taxon>Ovalentaria</taxon>
        <taxon>Atherinomorphae</taxon>
        <taxon>Cyprinodontiformes</taxon>
        <taxon>Goodeidae</taxon>
        <taxon>Xenotaenia</taxon>
    </lineage>
</organism>
<reference evidence="9 10" key="1">
    <citation type="submission" date="2021-06" db="EMBL/GenBank/DDBJ databases">
        <authorList>
            <person name="Palmer J.M."/>
        </authorList>
    </citation>
    <scope>NUCLEOTIDE SEQUENCE [LARGE SCALE GENOMIC DNA]</scope>
    <source>
        <strain evidence="9 10">XR_2019</strain>
        <tissue evidence="9">Muscle</tissue>
    </source>
</reference>
<keyword evidence="3 7" id="KW-0812">Transmembrane</keyword>
<dbReference type="Pfam" id="PF10177">
    <property type="entry name" value="DUF2371"/>
    <property type="match status" value="1"/>
</dbReference>
<sequence length="437" mass="47793">MEWSNITGKFVFRRVDSTGRDCREVGISLTQPHVLLKQLFPVVLRMTAPSPPCSPASSHSSPVCLPACNKHLRKGEALQTKLRLSSPPGVWLLLGAVVVLVGMSVAVAGYVSTAPRPTVGGRGSTHVERMKLLGPVVMGVGLFIFICAATLLYENRDRESRVRDTPDDLEDLKGSSCWEDTQEQWEHTDEEQSAWATPLHIVPLPPRSTSGFSLPAPPDAGGAGNDGGYRNEEEEKKGKLILLTQVLHHQEPIPQPPSPCKSASHDSVHSDSSNSSCVASIHGAVKGRYLLRMKGLIICVFAIVMLTPAQGEEEEQLMELVGQEQEEEYLECFRCDLGFWDACYTTETNCSHGELCYTGRGKAADALDIKMLGCAKAEQCNVKTTMELFFNNTIFVMTKSCCGTPFCNSAQRVPTCTLFHLTLAALTTFHITKALVR</sequence>
<keyword evidence="4 7" id="KW-1133">Transmembrane helix</keyword>
<dbReference type="SUPFAM" id="SSF57302">
    <property type="entry name" value="Snake toxin-like"/>
    <property type="match status" value="1"/>
</dbReference>
<accession>A0ABV0WUX7</accession>
<evidence type="ECO:0000259" key="8">
    <source>
        <dbReference type="Pfam" id="PF00021"/>
    </source>
</evidence>
<evidence type="ECO:0000256" key="2">
    <source>
        <dbReference type="ARBA" id="ARBA00005308"/>
    </source>
</evidence>
<evidence type="ECO:0000256" key="3">
    <source>
        <dbReference type="ARBA" id="ARBA00022692"/>
    </source>
</evidence>
<dbReference type="InterPro" id="IPR016054">
    <property type="entry name" value="LY6_UPA_recep-like"/>
</dbReference>
<comment type="subcellular location">
    <subcellularLocation>
        <location evidence="1">Membrane</location>
        <topology evidence="1">Multi-pass membrane protein</topology>
    </subcellularLocation>
</comment>
<feature type="region of interest" description="Disordered" evidence="6">
    <location>
        <begin position="208"/>
        <end position="231"/>
    </location>
</feature>
<evidence type="ECO:0000313" key="10">
    <source>
        <dbReference type="Proteomes" id="UP001444071"/>
    </source>
</evidence>
<dbReference type="Gene3D" id="2.10.60.10">
    <property type="entry name" value="CD59"/>
    <property type="match status" value="1"/>
</dbReference>
<proteinExistence type="inferred from homology"/>
<dbReference type="EMBL" id="JAHRIM010071783">
    <property type="protein sequence ID" value="MEQ2273438.1"/>
    <property type="molecule type" value="Genomic_DNA"/>
</dbReference>
<feature type="transmembrane region" description="Helical" evidence="7">
    <location>
        <begin position="90"/>
        <end position="112"/>
    </location>
</feature>
<dbReference type="Pfam" id="PF00021">
    <property type="entry name" value="UPAR_LY6"/>
    <property type="match status" value="1"/>
</dbReference>
<evidence type="ECO:0000256" key="5">
    <source>
        <dbReference type="ARBA" id="ARBA00023136"/>
    </source>
</evidence>
<comment type="similarity">
    <text evidence="2">Belongs to the TMEM200 family.</text>
</comment>
<evidence type="ECO:0000256" key="4">
    <source>
        <dbReference type="ARBA" id="ARBA00022989"/>
    </source>
</evidence>
<feature type="transmembrane region" description="Helical" evidence="7">
    <location>
        <begin position="132"/>
        <end position="153"/>
    </location>
</feature>
<keyword evidence="10" id="KW-1185">Reference proteome</keyword>
<evidence type="ECO:0000256" key="1">
    <source>
        <dbReference type="ARBA" id="ARBA00004141"/>
    </source>
</evidence>
<keyword evidence="5 7" id="KW-0472">Membrane</keyword>
<dbReference type="InterPro" id="IPR018787">
    <property type="entry name" value="DUF2371_TMEM200"/>
</dbReference>
<dbReference type="PANTHER" id="PTHR31815:SF3">
    <property type="entry name" value="TRANSMEMBRANE PROTEIN 200B"/>
    <property type="match status" value="1"/>
</dbReference>
<comment type="caution">
    <text evidence="9">The sequence shown here is derived from an EMBL/GenBank/DDBJ whole genome shotgun (WGS) entry which is preliminary data.</text>
</comment>
<feature type="transmembrane region" description="Helical" evidence="7">
    <location>
        <begin position="289"/>
        <end position="309"/>
    </location>
</feature>
<dbReference type="PANTHER" id="PTHR31815">
    <property type="entry name" value="AGAP005329-PA"/>
    <property type="match status" value="1"/>
</dbReference>
<evidence type="ECO:0000256" key="7">
    <source>
        <dbReference type="SAM" id="Phobius"/>
    </source>
</evidence>